<dbReference type="NCBIfam" id="TIGR02937">
    <property type="entry name" value="sigma70-ECF"/>
    <property type="match status" value="1"/>
</dbReference>
<dbReference type="PANTHER" id="PTHR43133:SF8">
    <property type="entry name" value="RNA POLYMERASE SIGMA FACTOR HI_1459-RELATED"/>
    <property type="match status" value="1"/>
</dbReference>
<dbReference type="InterPro" id="IPR013325">
    <property type="entry name" value="RNA_pol_sigma_r2"/>
</dbReference>
<keyword evidence="9" id="KW-1185">Reference proteome</keyword>
<dbReference type="AlphaFoldDB" id="A0A2N3YJ26"/>
<feature type="region of interest" description="Disordered" evidence="6">
    <location>
        <begin position="93"/>
        <end position="117"/>
    </location>
</feature>
<name>A0A2N3YJ26_9MICO</name>
<keyword evidence="4" id="KW-0238">DNA-binding</keyword>
<evidence type="ECO:0000256" key="4">
    <source>
        <dbReference type="ARBA" id="ARBA00023125"/>
    </source>
</evidence>
<organism evidence="8 9">
    <name type="scientific">Phycicoccus duodecadis</name>
    <dbReference type="NCBI Taxonomy" id="173053"/>
    <lineage>
        <taxon>Bacteria</taxon>
        <taxon>Bacillati</taxon>
        <taxon>Actinomycetota</taxon>
        <taxon>Actinomycetes</taxon>
        <taxon>Micrococcales</taxon>
        <taxon>Intrasporangiaceae</taxon>
        <taxon>Phycicoccus</taxon>
    </lineage>
</organism>
<proteinExistence type="inferred from homology"/>
<dbReference type="InterPro" id="IPR007627">
    <property type="entry name" value="RNA_pol_sigma70_r2"/>
</dbReference>
<comment type="similarity">
    <text evidence="1">Belongs to the sigma-70 factor family. ECF subfamily.</text>
</comment>
<dbReference type="RefSeq" id="WP_101397405.1">
    <property type="nucleotide sequence ID" value="NZ_PJNE01000001.1"/>
</dbReference>
<accession>A0A2N3YJ26</accession>
<evidence type="ECO:0000259" key="7">
    <source>
        <dbReference type="Pfam" id="PF04542"/>
    </source>
</evidence>
<dbReference type="GO" id="GO:0006352">
    <property type="term" value="P:DNA-templated transcription initiation"/>
    <property type="evidence" value="ECO:0007669"/>
    <property type="project" value="InterPro"/>
</dbReference>
<evidence type="ECO:0000313" key="9">
    <source>
        <dbReference type="Proteomes" id="UP000233781"/>
    </source>
</evidence>
<dbReference type="Gene3D" id="1.10.10.10">
    <property type="entry name" value="Winged helix-like DNA-binding domain superfamily/Winged helix DNA-binding domain"/>
    <property type="match status" value="1"/>
</dbReference>
<evidence type="ECO:0000256" key="1">
    <source>
        <dbReference type="ARBA" id="ARBA00010641"/>
    </source>
</evidence>
<dbReference type="SUPFAM" id="SSF88946">
    <property type="entry name" value="Sigma2 domain of RNA polymerase sigma factors"/>
    <property type="match status" value="1"/>
</dbReference>
<gene>
    <name evidence="8" type="ORF">ATL31_1680</name>
</gene>
<dbReference type="SUPFAM" id="SSF88659">
    <property type="entry name" value="Sigma3 and sigma4 domains of RNA polymerase sigma factors"/>
    <property type="match status" value="1"/>
</dbReference>
<dbReference type="InterPro" id="IPR013324">
    <property type="entry name" value="RNA_pol_sigma_r3/r4-like"/>
</dbReference>
<comment type="caution">
    <text evidence="8">The sequence shown here is derived from an EMBL/GenBank/DDBJ whole genome shotgun (WGS) entry which is preliminary data.</text>
</comment>
<dbReference type="InterPro" id="IPR036388">
    <property type="entry name" value="WH-like_DNA-bd_sf"/>
</dbReference>
<feature type="compositionally biased region" description="Basic and acidic residues" evidence="6">
    <location>
        <begin position="97"/>
        <end position="117"/>
    </location>
</feature>
<evidence type="ECO:0000256" key="5">
    <source>
        <dbReference type="ARBA" id="ARBA00023163"/>
    </source>
</evidence>
<dbReference type="Pfam" id="PF04542">
    <property type="entry name" value="Sigma70_r2"/>
    <property type="match status" value="1"/>
</dbReference>
<sequence>MHTGAGPDSLAMQAADAFRAFRDGDPSGMSTLVDVVTPLLWSVARQQGAGRLAAEDVVQNTWLKLVEHAPSIADPQSVLKWLIVTTKRDAWAVGSRSHREEPGSHDDVRELETDERAPSPEAAVLAAEDGSVVWAHVAELPERCRTLLRTIAFAERPDYAQIAEALGMPVGSIGPTRGRCLAKLRAALVADPRWEMSS</sequence>
<keyword evidence="2" id="KW-0805">Transcription regulation</keyword>
<dbReference type="InterPro" id="IPR014284">
    <property type="entry name" value="RNA_pol_sigma-70_dom"/>
</dbReference>
<keyword evidence="3" id="KW-0731">Sigma factor</keyword>
<keyword evidence="5" id="KW-0804">Transcription</keyword>
<dbReference type="PANTHER" id="PTHR43133">
    <property type="entry name" value="RNA POLYMERASE ECF-TYPE SIGMA FACTO"/>
    <property type="match status" value="1"/>
</dbReference>
<evidence type="ECO:0000256" key="2">
    <source>
        <dbReference type="ARBA" id="ARBA00023015"/>
    </source>
</evidence>
<reference evidence="8 9" key="1">
    <citation type="submission" date="2017-12" db="EMBL/GenBank/DDBJ databases">
        <title>Sequencing the genomes of 1000 Actinobacteria strains.</title>
        <authorList>
            <person name="Klenk H.-P."/>
        </authorList>
    </citation>
    <scope>NUCLEOTIDE SEQUENCE [LARGE SCALE GENOMIC DNA]</scope>
    <source>
        <strain evidence="8 9">DSM 12806</strain>
    </source>
</reference>
<feature type="domain" description="RNA polymerase sigma-70 region 2" evidence="7">
    <location>
        <begin position="35"/>
        <end position="88"/>
    </location>
</feature>
<dbReference type="EMBL" id="PJNE01000001">
    <property type="protein sequence ID" value="PKW26854.1"/>
    <property type="molecule type" value="Genomic_DNA"/>
</dbReference>
<evidence type="ECO:0000313" key="8">
    <source>
        <dbReference type="EMBL" id="PKW26854.1"/>
    </source>
</evidence>
<evidence type="ECO:0000256" key="3">
    <source>
        <dbReference type="ARBA" id="ARBA00023082"/>
    </source>
</evidence>
<dbReference type="OrthoDB" id="265863at2"/>
<dbReference type="GO" id="GO:0003677">
    <property type="term" value="F:DNA binding"/>
    <property type="evidence" value="ECO:0007669"/>
    <property type="project" value="UniProtKB-KW"/>
</dbReference>
<dbReference type="InterPro" id="IPR039425">
    <property type="entry name" value="RNA_pol_sigma-70-like"/>
</dbReference>
<dbReference type="Proteomes" id="UP000233781">
    <property type="component" value="Unassembled WGS sequence"/>
</dbReference>
<evidence type="ECO:0000256" key="6">
    <source>
        <dbReference type="SAM" id="MobiDB-lite"/>
    </source>
</evidence>
<dbReference type="GO" id="GO:0016987">
    <property type="term" value="F:sigma factor activity"/>
    <property type="evidence" value="ECO:0007669"/>
    <property type="project" value="UniProtKB-KW"/>
</dbReference>
<dbReference type="Gene3D" id="1.10.1740.10">
    <property type="match status" value="1"/>
</dbReference>
<protein>
    <submittedName>
        <fullName evidence="8">RNA polymerase sigma factor (Sigma-70 family)</fullName>
    </submittedName>
</protein>